<gene>
    <name evidence="2" type="ORF">CWI36_0525p0030</name>
</gene>
<keyword evidence="1" id="KW-0812">Transmembrane</keyword>
<name>A0A4Q9LDJ1_9MICR</name>
<proteinExistence type="predicted"/>
<keyword evidence="1" id="KW-1133">Transmembrane helix</keyword>
<dbReference type="EMBL" id="PITI01000525">
    <property type="protein sequence ID" value="TBU06049.1"/>
    <property type="molecule type" value="Genomic_DNA"/>
</dbReference>
<evidence type="ECO:0000256" key="1">
    <source>
        <dbReference type="SAM" id="Phobius"/>
    </source>
</evidence>
<keyword evidence="1" id="KW-0472">Membrane</keyword>
<dbReference type="VEuPathDB" id="MicrosporidiaDB:CWI39_3474p0010"/>
<dbReference type="Proteomes" id="UP000291404">
    <property type="component" value="Unassembled WGS sequence"/>
</dbReference>
<feature type="transmembrane region" description="Helical" evidence="1">
    <location>
        <begin position="21"/>
        <end position="43"/>
    </location>
</feature>
<evidence type="ECO:0000313" key="2">
    <source>
        <dbReference type="EMBL" id="TBU06049.1"/>
    </source>
</evidence>
<dbReference type="VEuPathDB" id="MicrosporidiaDB:CWI39_0439p0010"/>
<evidence type="ECO:0000313" key="3">
    <source>
        <dbReference type="Proteomes" id="UP000291404"/>
    </source>
</evidence>
<sequence length="794" mass="94179">MSLDSCIKNPEKHNLKKKYQSLFIFLICFTCFVHLTTVSFFVFNEENRVLDPNTSDLSYGTIIPENGFIESKNGEEERKNIKYNTLHCESVNNEIKYYIPNIITIPYRNNMLLNSNILKTSFESNQENIEILLKNVSVSALLLFLKLLDNPDIIVNQIKIQDFLDILMIVSRLNIKKSKERNHFLKELLKNFMFAMQNENQDFDFDSFYEGYNQREIERSILMDLLIYCFDYITFNDKSAQRSNFLTGNKYIRFNSLDILFNTFNVDEKDENRIFLRFDDQSIKKLYKMLNVKYLLDTCRFLLNITNLDLLDLIFSDLKTDENAMNIFSNIILHTKKLYIHYAGNPKRLFSKKQINVFSKNLKVLKFEFDYTADELKDILESFNCFQKLIINTRKCSFDQLRTVINFSLKNKSIICKLFSFNFELLNIDFDFLKLIPNNCTFYARNFKKESENTEVPIQYLPYLNKYLYSNKKDSKFLLDFVRFECSRYKCMYLNFENNSSPFELDNTALILLSCLDSIKTFSLKNIVITDELLLFILNSNTFKTFGAEKFVFKANLNFLSNNNAINQNLISFNLIDSFSDMDSRFLIFLERFRRVELFKLIWIDIKYSASYFKKIRKYIFGSITKRKKISLKCLKIITALDDDKTTNYLDFISNTYDFSGILSIYYHVYSITNIEYSFLSKMTSLELISIGIYNSSNYIDFEKIFTDSNIFGKIESLAILSNMIRREDIDFFKKFKCLKILYLSCEILEYATISYLKKNNLRNVNFQIYKPVRSKRSAEINNYLDSEFESNFP</sequence>
<dbReference type="AlphaFoldDB" id="A0A4Q9LDJ1"/>
<protein>
    <submittedName>
        <fullName evidence="2">Uncharacterized protein</fullName>
    </submittedName>
</protein>
<dbReference type="VEuPathDB" id="MicrosporidiaDB:CWI36_0525p0030"/>
<organism evidence="2 3">
    <name type="scientific">Hamiltosporidium magnivora</name>
    <dbReference type="NCBI Taxonomy" id="148818"/>
    <lineage>
        <taxon>Eukaryota</taxon>
        <taxon>Fungi</taxon>
        <taxon>Fungi incertae sedis</taxon>
        <taxon>Microsporidia</taxon>
        <taxon>Dubosqiidae</taxon>
        <taxon>Hamiltosporidium</taxon>
    </lineage>
</organism>
<comment type="caution">
    <text evidence="2">The sequence shown here is derived from an EMBL/GenBank/DDBJ whole genome shotgun (WGS) entry which is preliminary data.</text>
</comment>
<keyword evidence="3" id="KW-1185">Reference proteome</keyword>
<accession>A0A4Q9LDJ1</accession>
<reference evidence="2 3" key="1">
    <citation type="submission" date="2017-12" db="EMBL/GenBank/DDBJ databases">
        <authorList>
            <person name="Pombert J.-F."/>
            <person name="Haag K.L."/>
            <person name="Ebert D."/>
        </authorList>
    </citation>
    <scope>NUCLEOTIDE SEQUENCE [LARGE SCALE GENOMIC DNA]</scope>
    <source>
        <strain evidence="2">BE-OM-2</strain>
    </source>
</reference>